<dbReference type="AlphaFoldDB" id="A0A2H0X1S9"/>
<evidence type="ECO:0000313" key="8">
    <source>
        <dbReference type="EMBL" id="PIS18129.1"/>
    </source>
</evidence>
<comment type="similarity">
    <text evidence="1">Belongs to the FemABX family.</text>
</comment>
<keyword evidence="6" id="KW-0961">Cell wall biogenesis/degradation</keyword>
<evidence type="ECO:0000256" key="3">
    <source>
        <dbReference type="ARBA" id="ARBA00022960"/>
    </source>
</evidence>
<reference evidence="9" key="1">
    <citation type="submission" date="2017-09" db="EMBL/GenBank/DDBJ databases">
        <title>Depth-based differentiation of microbial function through sediment-hosted aquifers and enrichment of novel symbionts in the deep terrestrial subsurface.</title>
        <authorList>
            <person name="Probst A.J."/>
            <person name="Ladd B."/>
            <person name="Jarett J.K."/>
            <person name="Geller-Mcgrath D.E."/>
            <person name="Sieber C.M.K."/>
            <person name="Emerson J.B."/>
            <person name="Anantharaman K."/>
            <person name="Thomas B.C."/>
            <person name="Malmstrom R."/>
            <person name="Stieglmeier M."/>
            <person name="Klingl A."/>
            <person name="Woyke T."/>
            <person name="Ryan C.M."/>
            <person name="Banfield J.F."/>
        </authorList>
    </citation>
    <scope>NUCLEOTIDE SEQUENCE [LARGE SCALE GENOMIC DNA]</scope>
</reference>
<proteinExistence type="inferred from homology"/>
<organism evidence="8 9">
    <name type="scientific">Candidatus Collierbacteria bacterium CG09_land_8_20_14_0_10_46_12</name>
    <dbReference type="NCBI Taxonomy" id="1974533"/>
    <lineage>
        <taxon>Bacteria</taxon>
        <taxon>Candidatus Collieribacteriota</taxon>
    </lineage>
</organism>
<dbReference type="InterPro" id="IPR003447">
    <property type="entry name" value="FEMABX"/>
</dbReference>
<keyword evidence="4" id="KW-0573">Peptidoglycan synthesis</keyword>
<accession>A0A2H0X1S9</accession>
<dbReference type="PANTHER" id="PTHR36174">
    <property type="entry name" value="LIPID II:GLYCINE GLYCYLTRANSFERASE"/>
    <property type="match status" value="1"/>
</dbReference>
<dbReference type="GO" id="GO:0071555">
    <property type="term" value="P:cell wall organization"/>
    <property type="evidence" value="ECO:0007669"/>
    <property type="project" value="UniProtKB-KW"/>
</dbReference>
<comment type="caution">
    <text evidence="8">The sequence shown here is derived from an EMBL/GenBank/DDBJ whole genome shotgun (WGS) entry which is preliminary data.</text>
</comment>
<dbReference type="InterPro" id="IPR038740">
    <property type="entry name" value="BioF2-like_GNAT_dom"/>
</dbReference>
<evidence type="ECO:0000313" key="9">
    <source>
        <dbReference type="Proteomes" id="UP000229574"/>
    </source>
</evidence>
<dbReference type="PROSITE" id="PS51191">
    <property type="entry name" value="FEMABX"/>
    <property type="match status" value="1"/>
</dbReference>
<feature type="domain" description="BioF2-like acetyltransferase" evidence="7">
    <location>
        <begin position="121"/>
        <end position="252"/>
    </location>
</feature>
<evidence type="ECO:0000256" key="4">
    <source>
        <dbReference type="ARBA" id="ARBA00022984"/>
    </source>
</evidence>
<evidence type="ECO:0000259" key="7">
    <source>
        <dbReference type="Pfam" id="PF13480"/>
    </source>
</evidence>
<evidence type="ECO:0000256" key="5">
    <source>
        <dbReference type="ARBA" id="ARBA00023315"/>
    </source>
</evidence>
<keyword evidence="3" id="KW-0133">Cell shape</keyword>
<dbReference type="GO" id="GO:0016755">
    <property type="term" value="F:aminoacyltransferase activity"/>
    <property type="evidence" value="ECO:0007669"/>
    <property type="project" value="InterPro"/>
</dbReference>
<protein>
    <recommendedName>
        <fullName evidence="7">BioF2-like acetyltransferase domain-containing protein</fullName>
    </recommendedName>
</protein>
<keyword evidence="5" id="KW-0012">Acyltransferase</keyword>
<dbReference type="Proteomes" id="UP000229574">
    <property type="component" value="Unassembled WGS sequence"/>
</dbReference>
<evidence type="ECO:0000256" key="2">
    <source>
        <dbReference type="ARBA" id="ARBA00022679"/>
    </source>
</evidence>
<dbReference type="SUPFAM" id="SSF55729">
    <property type="entry name" value="Acyl-CoA N-acyltransferases (Nat)"/>
    <property type="match status" value="1"/>
</dbReference>
<dbReference type="Pfam" id="PF13480">
    <property type="entry name" value="Acetyltransf_6"/>
    <property type="match status" value="1"/>
</dbReference>
<dbReference type="PANTHER" id="PTHR36174:SF1">
    <property type="entry name" value="LIPID II:GLYCINE GLYCYLTRANSFERASE"/>
    <property type="match status" value="1"/>
</dbReference>
<evidence type="ECO:0000256" key="1">
    <source>
        <dbReference type="ARBA" id="ARBA00009943"/>
    </source>
</evidence>
<dbReference type="Gene3D" id="3.40.630.30">
    <property type="match status" value="1"/>
</dbReference>
<gene>
    <name evidence="8" type="ORF">COT54_00955</name>
</gene>
<dbReference type="InterPro" id="IPR016181">
    <property type="entry name" value="Acyl_CoA_acyltransferase"/>
</dbReference>
<sequence>MTDLVAKFALRSDLHQSPMHANLMEEIGWHVTGPNDSHLFYRTLGPLTIAKLQRPQSIDLDWLKDFRKKHHALTTYIEPGLVTPPPSSKLGFSVEPFAHSCTSLIDIKGSEQSILNSFSQKTRYNITRTLRKNNLKIITTSLSTMSHEQLTAFYALHDAWARKRSVVGYPISLLNAVIKAHGKTGDLHFCYRGDELVGSLLIIYYEGVATYYAAFATDSGYHTFAPTLLTWTAIQQAKAEGCDIFDFGGIYDPRYPRMYKKWQGFTKFKSTFHPTVVSYPPTTLQLGW</sequence>
<name>A0A2H0X1S9_9BACT</name>
<dbReference type="GO" id="GO:0009252">
    <property type="term" value="P:peptidoglycan biosynthetic process"/>
    <property type="evidence" value="ECO:0007669"/>
    <property type="project" value="UniProtKB-KW"/>
</dbReference>
<dbReference type="InterPro" id="IPR050644">
    <property type="entry name" value="PG_Glycine_Bridge_Synth"/>
</dbReference>
<keyword evidence="2" id="KW-0808">Transferase</keyword>
<dbReference type="GO" id="GO:0008360">
    <property type="term" value="P:regulation of cell shape"/>
    <property type="evidence" value="ECO:0007669"/>
    <property type="project" value="UniProtKB-KW"/>
</dbReference>
<dbReference type="EMBL" id="PEYY01000039">
    <property type="protein sequence ID" value="PIS18129.1"/>
    <property type="molecule type" value="Genomic_DNA"/>
</dbReference>
<evidence type="ECO:0000256" key="6">
    <source>
        <dbReference type="ARBA" id="ARBA00023316"/>
    </source>
</evidence>